<reference evidence="1" key="1">
    <citation type="submission" date="2023-01" db="EMBL/GenBank/DDBJ databases">
        <title>Genome assembly of the deep-sea coral Lophelia pertusa.</title>
        <authorList>
            <person name="Herrera S."/>
            <person name="Cordes E."/>
        </authorList>
    </citation>
    <scope>NUCLEOTIDE SEQUENCE</scope>
    <source>
        <strain evidence="1">USNM1676648</strain>
        <tissue evidence="1">Polyp</tissue>
    </source>
</reference>
<protein>
    <submittedName>
        <fullName evidence="1">Uncharacterized protein</fullName>
    </submittedName>
</protein>
<evidence type="ECO:0000313" key="1">
    <source>
        <dbReference type="EMBL" id="KAJ7371635.1"/>
    </source>
</evidence>
<organism evidence="1 2">
    <name type="scientific">Desmophyllum pertusum</name>
    <dbReference type="NCBI Taxonomy" id="174260"/>
    <lineage>
        <taxon>Eukaryota</taxon>
        <taxon>Metazoa</taxon>
        <taxon>Cnidaria</taxon>
        <taxon>Anthozoa</taxon>
        <taxon>Hexacorallia</taxon>
        <taxon>Scleractinia</taxon>
        <taxon>Caryophylliina</taxon>
        <taxon>Caryophylliidae</taxon>
        <taxon>Desmophyllum</taxon>
    </lineage>
</organism>
<dbReference type="Proteomes" id="UP001163046">
    <property type="component" value="Unassembled WGS sequence"/>
</dbReference>
<accession>A0A9W9YYC9</accession>
<gene>
    <name evidence="1" type="ORF">OS493_024314</name>
</gene>
<keyword evidence="2" id="KW-1185">Reference proteome</keyword>
<evidence type="ECO:0000313" key="2">
    <source>
        <dbReference type="Proteomes" id="UP001163046"/>
    </source>
</evidence>
<name>A0A9W9YYC9_9CNID</name>
<comment type="caution">
    <text evidence="1">The sequence shown here is derived from an EMBL/GenBank/DDBJ whole genome shotgun (WGS) entry which is preliminary data.</text>
</comment>
<dbReference type="OrthoDB" id="5980952at2759"/>
<dbReference type="AlphaFoldDB" id="A0A9W9YYC9"/>
<dbReference type="EMBL" id="MU826844">
    <property type="protein sequence ID" value="KAJ7371635.1"/>
    <property type="molecule type" value="Genomic_DNA"/>
</dbReference>
<proteinExistence type="predicted"/>
<sequence>MCAEFPIRFGRLFRGPMWSGVPKNLQKDPLTARVNIASPSTRTVQKKTAASKFTTEPGLQVTALKHLKEAHPEGRFWLKTDACDVKSVLQQSVRGEWNGDCDLGDGKLQSITREYEDREASLDVHGMDRDRGVIEQRIRSASDALVQDVVFLTEGLKEADKMYQTKFNSPNTSKSLLMHLCWKQWSTTHCYRRLKLYIPDLTTCCHS</sequence>